<dbReference type="Proteomes" id="UP000265520">
    <property type="component" value="Unassembled WGS sequence"/>
</dbReference>
<accession>A0A392UZQ9</accession>
<dbReference type="EMBL" id="LXQA011017130">
    <property type="protein sequence ID" value="MCI81357.1"/>
    <property type="molecule type" value="Genomic_DNA"/>
</dbReference>
<protein>
    <submittedName>
        <fullName evidence="1">Uncharacterized protein</fullName>
    </submittedName>
</protein>
<reference evidence="1 2" key="1">
    <citation type="journal article" date="2018" name="Front. Plant Sci.">
        <title>Red Clover (Trifolium pratense) and Zigzag Clover (T. medium) - A Picture of Genomic Similarities and Differences.</title>
        <authorList>
            <person name="Dluhosova J."/>
            <person name="Istvanek J."/>
            <person name="Nedelnik J."/>
            <person name="Repkova J."/>
        </authorList>
    </citation>
    <scope>NUCLEOTIDE SEQUENCE [LARGE SCALE GENOMIC DNA]</scope>
    <source>
        <strain evidence="2">cv. 10/8</strain>
        <tissue evidence="1">Leaf</tissue>
    </source>
</reference>
<keyword evidence="2" id="KW-1185">Reference proteome</keyword>
<proteinExistence type="predicted"/>
<name>A0A392UZQ9_9FABA</name>
<organism evidence="1 2">
    <name type="scientific">Trifolium medium</name>
    <dbReference type="NCBI Taxonomy" id="97028"/>
    <lineage>
        <taxon>Eukaryota</taxon>
        <taxon>Viridiplantae</taxon>
        <taxon>Streptophyta</taxon>
        <taxon>Embryophyta</taxon>
        <taxon>Tracheophyta</taxon>
        <taxon>Spermatophyta</taxon>
        <taxon>Magnoliopsida</taxon>
        <taxon>eudicotyledons</taxon>
        <taxon>Gunneridae</taxon>
        <taxon>Pentapetalae</taxon>
        <taxon>rosids</taxon>
        <taxon>fabids</taxon>
        <taxon>Fabales</taxon>
        <taxon>Fabaceae</taxon>
        <taxon>Papilionoideae</taxon>
        <taxon>50 kb inversion clade</taxon>
        <taxon>NPAAA clade</taxon>
        <taxon>Hologalegina</taxon>
        <taxon>IRL clade</taxon>
        <taxon>Trifolieae</taxon>
        <taxon>Trifolium</taxon>
    </lineage>
</organism>
<evidence type="ECO:0000313" key="2">
    <source>
        <dbReference type="Proteomes" id="UP000265520"/>
    </source>
</evidence>
<comment type="caution">
    <text evidence="1">The sequence shown here is derived from an EMBL/GenBank/DDBJ whole genome shotgun (WGS) entry which is preliminary data.</text>
</comment>
<feature type="non-terminal residue" evidence="1">
    <location>
        <position position="36"/>
    </location>
</feature>
<sequence length="36" mass="3730">MNTTRVLVNPDVAEVVGFKEGFVLNGLDANAGVAVL</sequence>
<dbReference type="AlphaFoldDB" id="A0A392UZQ9"/>
<evidence type="ECO:0000313" key="1">
    <source>
        <dbReference type="EMBL" id="MCI81357.1"/>
    </source>
</evidence>